<gene>
    <name evidence="1" type="ORF">FRX31_011897</name>
</gene>
<dbReference type="EMBL" id="JABWDY010013160">
    <property type="protein sequence ID" value="KAF5198511.1"/>
    <property type="molecule type" value="Genomic_DNA"/>
</dbReference>
<accession>A0A7J6WMB8</accession>
<name>A0A7J6WMB8_THATH</name>
<proteinExistence type="predicted"/>
<evidence type="ECO:0000313" key="2">
    <source>
        <dbReference type="Proteomes" id="UP000554482"/>
    </source>
</evidence>
<dbReference type="Proteomes" id="UP000554482">
    <property type="component" value="Unassembled WGS sequence"/>
</dbReference>
<dbReference type="AlphaFoldDB" id="A0A7J6WMB8"/>
<evidence type="ECO:0000313" key="1">
    <source>
        <dbReference type="EMBL" id="KAF5198511.1"/>
    </source>
</evidence>
<organism evidence="1 2">
    <name type="scientific">Thalictrum thalictroides</name>
    <name type="common">Rue-anemone</name>
    <name type="synonym">Anemone thalictroides</name>
    <dbReference type="NCBI Taxonomy" id="46969"/>
    <lineage>
        <taxon>Eukaryota</taxon>
        <taxon>Viridiplantae</taxon>
        <taxon>Streptophyta</taxon>
        <taxon>Embryophyta</taxon>
        <taxon>Tracheophyta</taxon>
        <taxon>Spermatophyta</taxon>
        <taxon>Magnoliopsida</taxon>
        <taxon>Ranunculales</taxon>
        <taxon>Ranunculaceae</taxon>
        <taxon>Thalictroideae</taxon>
        <taxon>Thalictrum</taxon>
    </lineage>
</organism>
<dbReference type="OrthoDB" id="2007225at2759"/>
<comment type="caution">
    <text evidence="1">The sequence shown here is derived from an EMBL/GenBank/DDBJ whole genome shotgun (WGS) entry which is preliminary data.</text>
</comment>
<protein>
    <submittedName>
        <fullName evidence="1">Uncharacterized protein</fullName>
    </submittedName>
</protein>
<sequence>MDNIEEKLVEQGRLMPRPCSRWPTTTVAKLDMDVLFTVLSKNLTLVLRFNDQLRWQLYDEDVDIDAFIDEAITHYCHQALNELWNRLRAVAGSYDFNARDNIFHAKAPSMFDFVFPQFFATLLSGIGPLYISGTLSDTVVIYAPEENRQYFGRSESPNINVTKIRQFQDALRNIKVPLAKIQTKNQTYGSYFTTCGRVTKGIGFFNILGSLQPSLYSHDDVIMAMLFGDFGAADNPFEDLSVSVGFVDDKATVQALASIDLIVGLTLTRPTRHVGGKYEINDYGLAPASSNPFNGKGQGFYVVGRGFTHHNLTYLAQNITECDIYQILRYRILHAPTTT</sequence>
<keyword evidence="2" id="KW-1185">Reference proteome</keyword>
<reference evidence="1 2" key="1">
    <citation type="submission" date="2020-06" db="EMBL/GenBank/DDBJ databases">
        <title>Transcriptomic and genomic resources for Thalictrum thalictroides and T. hernandezii: Facilitating candidate gene discovery in an emerging model plant lineage.</title>
        <authorList>
            <person name="Arias T."/>
            <person name="Riano-Pachon D.M."/>
            <person name="Di Stilio V.S."/>
        </authorList>
    </citation>
    <scope>NUCLEOTIDE SEQUENCE [LARGE SCALE GENOMIC DNA]</scope>
    <source>
        <strain evidence="2">cv. WT478/WT964</strain>
        <tissue evidence="1">Leaves</tissue>
    </source>
</reference>